<accession>A0A212LA31</accession>
<sequence>MQKERARDTSFGQEPPGGNFE</sequence>
<evidence type="ECO:0000313" key="2">
    <source>
        <dbReference type="EMBL" id="SCM74368.1"/>
    </source>
</evidence>
<protein>
    <submittedName>
        <fullName evidence="2">Uncharacterized protein</fullName>
    </submittedName>
</protein>
<proteinExistence type="predicted"/>
<gene>
    <name evidence="2" type="ORF">KL86DES1_21895</name>
</gene>
<dbReference type="EMBL" id="FMJC01000002">
    <property type="protein sequence ID" value="SCM74368.1"/>
    <property type="molecule type" value="Genomic_DNA"/>
</dbReference>
<organism evidence="2">
    <name type="scientific">uncultured Desulfovibrio sp</name>
    <dbReference type="NCBI Taxonomy" id="167968"/>
    <lineage>
        <taxon>Bacteria</taxon>
        <taxon>Pseudomonadati</taxon>
        <taxon>Thermodesulfobacteriota</taxon>
        <taxon>Desulfovibrionia</taxon>
        <taxon>Desulfovibrionales</taxon>
        <taxon>Desulfovibrionaceae</taxon>
        <taxon>Desulfovibrio</taxon>
        <taxon>environmental samples</taxon>
    </lineage>
</organism>
<reference evidence="2" key="1">
    <citation type="submission" date="2016-08" db="EMBL/GenBank/DDBJ databases">
        <authorList>
            <person name="Seilhamer J.J."/>
        </authorList>
    </citation>
    <scope>NUCLEOTIDE SEQUENCE</scope>
    <source>
        <strain evidence="2">86-1</strain>
    </source>
</reference>
<dbReference type="AlphaFoldDB" id="A0A212LA31"/>
<feature type="region of interest" description="Disordered" evidence="1">
    <location>
        <begin position="1"/>
        <end position="21"/>
    </location>
</feature>
<evidence type="ECO:0000256" key="1">
    <source>
        <dbReference type="SAM" id="MobiDB-lite"/>
    </source>
</evidence>
<name>A0A212LA31_9BACT</name>